<sequence length="44" mass="5246">MLIFLFYFFFNFKAGFLFILSINDNIVQPKKSSEMKETCSFLII</sequence>
<organism evidence="1 2">
    <name type="scientific">Gemelliphila asaccharolytica</name>
    <dbReference type="NCBI Taxonomy" id="502393"/>
    <lineage>
        <taxon>Bacteria</taxon>
        <taxon>Bacillati</taxon>
        <taxon>Bacillota</taxon>
        <taxon>Bacilli</taxon>
        <taxon>Bacillales</taxon>
        <taxon>Gemellaceae</taxon>
        <taxon>Gemelliphila</taxon>
    </lineage>
</organism>
<protein>
    <submittedName>
        <fullName evidence="1">Uncharacterized protein</fullName>
    </submittedName>
</protein>
<reference evidence="1 2" key="1">
    <citation type="submission" date="2016-01" db="EMBL/GenBank/DDBJ databases">
        <authorList>
            <person name="Mitreva M."/>
            <person name="Pepin K.H."/>
            <person name="Mihindukulasuriya K.A."/>
            <person name="Fulton R."/>
            <person name="Fronick C."/>
            <person name="O'Laughlin M."/>
            <person name="Miner T."/>
            <person name="Herter B."/>
            <person name="Rosa B.A."/>
            <person name="Cordes M."/>
            <person name="Tomlinson C."/>
            <person name="Wollam A."/>
            <person name="Palsikar V.B."/>
            <person name="Mardis E.R."/>
            <person name="Wilson R.K."/>
        </authorList>
    </citation>
    <scope>NUCLEOTIDE SEQUENCE [LARGE SCALE GENOMIC DNA]</scope>
    <source>
        <strain evidence="1 2">KA00071</strain>
    </source>
</reference>
<accession>A0ABR5TPG2</accession>
<evidence type="ECO:0000313" key="1">
    <source>
        <dbReference type="EMBL" id="KXB58095.1"/>
    </source>
</evidence>
<proteinExistence type="predicted"/>
<comment type="caution">
    <text evidence="1">The sequence shown here is derived from an EMBL/GenBank/DDBJ whole genome shotgun (WGS) entry which is preliminary data.</text>
</comment>
<gene>
    <name evidence="1" type="ORF">HMPREF1871_00605</name>
</gene>
<keyword evidence="2" id="KW-1185">Reference proteome</keyword>
<evidence type="ECO:0000313" key="2">
    <source>
        <dbReference type="Proteomes" id="UP000070467"/>
    </source>
</evidence>
<name>A0ABR5TPG2_9BACL</name>
<dbReference type="EMBL" id="LSDB01000021">
    <property type="protein sequence ID" value="KXB58095.1"/>
    <property type="molecule type" value="Genomic_DNA"/>
</dbReference>
<dbReference type="Proteomes" id="UP000070467">
    <property type="component" value="Unassembled WGS sequence"/>
</dbReference>